<evidence type="ECO:0000256" key="1">
    <source>
        <dbReference type="SAM" id="SignalP"/>
    </source>
</evidence>
<dbReference type="GO" id="GO:0016787">
    <property type="term" value="F:hydrolase activity"/>
    <property type="evidence" value="ECO:0007669"/>
    <property type="project" value="UniProtKB-KW"/>
</dbReference>
<dbReference type="InterPro" id="IPR035681">
    <property type="entry name" value="ComA-like_MBL"/>
</dbReference>
<keyword evidence="3" id="KW-0378">Hydrolase</keyword>
<dbReference type="PANTHER" id="PTHR30619:SF1">
    <property type="entry name" value="RECOMBINATION PROTEIN 2"/>
    <property type="match status" value="1"/>
</dbReference>
<dbReference type="InterPro" id="IPR036866">
    <property type="entry name" value="RibonucZ/Hydroxyglut_hydro"/>
</dbReference>
<proteinExistence type="predicted"/>
<dbReference type="InterPro" id="IPR052159">
    <property type="entry name" value="Competence_DNA_uptake"/>
</dbReference>
<dbReference type="Pfam" id="PF00753">
    <property type="entry name" value="Lactamase_B"/>
    <property type="match status" value="1"/>
</dbReference>
<dbReference type="EMBL" id="JAAZON010000441">
    <property type="protein sequence ID" value="NMC63452.1"/>
    <property type="molecule type" value="Genomic_DNA"/>
</dbReference>
<dbReference type="AlphaFoldDB" id="A0A7X9FSD8"/>
<feature type="signal peptide" evidence="1">
    <location>
        <begin position="1"/>
        <end position="21"/>
    </location>
</feature>
<gene>
    <name evidence="3" type="ORF">GYA55_09835</name>
</gene>
<dbReference type="Gene3D" id="3.60.15.10">
    <property type="entry name" value="Ribonuclease Z/Hydroxyacylglutathione hydrolase-like"/>
    <property type="match status" value="1"/>
</dbReference>
<dbReference type="InterPro" id="IPR001279">
    <property type="entry name" value="Metallo-B-lactamas"/>
</dbReference>
<organism evidence="3 4">
    <name type="scientific">SAR324 cluster bacterium</name>
    <dbReference type="NCBI Taxonomy" id="2024889"/>
    <lineage>
        <taxon>Bacteria</taxon>
        <taxon>Deltaproteobacteria</taxon>
        <taxon>SAR324 cluster</taxon>
    </lineage>
</organism>
<evidence type="ECO:0000313" key="3">
    <source>
        <dbReference type="EMBL" id="NMC63452.1"/>
    </source>
</evidence>
<keyword evidence="1" id="KW-0732">Signal</keyword>
<sequence>MRNLRWLIFCFLLLLSSPYKASSETKPLTLDFIYVGDGDSILIQTPEFHSILIDTGNLLSGFDVVEHLKLQGIRKLDALILTHPHLDHIGGVFAAMRLFKVTKVFDNGEAQDGDGVYKDISRWYRQLVRADPNYEELYQAKELRFGDLKIRVLWPPKQRVYSDWNTNSLVLQLQYGAFKALLMGDANKATEKALIESKLILDETLSLLKAGHHGAKDTASVKFLKKSKAKIVLISSAIDSPKDYPDSRTLKRYQEHGATLFRTDEGGTIRFEAYPSGSLHVIQNGKIEVF</sequence>
<dbReference type="Proteomes" id="UP000524246">
    <property type="component" value="Unassembled WGS sequence"/>
</dbReference>
<dbReference type="SUPFAM" id="SSF56281">
    <property type="entry name" value="Metallo-hydrolase/oxidoreductase"/>
    <property type="match status" value="1"/>
</dbReference>
<comment type="caution">
    <text evidence="3">The sequence shown here is derived from an EMBL/GenBank/DDBJ whole genome shotgun (WGS) entry which is preliminary data.</text>
</comment>
<dbReference type="SMART" id="SM00849">
    <property type="entry name" value="Lactamase_B"/>
    <property type="match status" value="1"/>
</dbReference>
<name>A0A7X9FSD8_9DELT</name>
<reference evidence="3 4" key="1">
    <citation type="journal article" date="2020" name="Biotechnol. Biofuels">
        <title>New insights from the biogas microbiome by comprehensive genome-resolved metagenomics of nearly 1600 species originating from multiple anaerobic digesters.</title>
        <authorList>
            <person name="Campanaro S."/>
            <person name="Treu L."/>
            <person name="Rodriguez-R L.M."/>
            <person name="Kovalovszki A."/>
            <person name="Ziels R.M."/>
            <person name="Maus I."/>
            <person name="Zhu X."/>
            <person name="Kougias P.G."/>
            <person name="Basile A."/>
            <person name="Luo G."/>
            <person name="Schluter A."/>
            <person name="Konstantinidis K.T."/>
            <person name="Angelidaki I."/>
        </authorList>
    </citation>
    <scope>NUCLEOTIDE SEQUENCE [LARGE SCALE GENOMIC DNA]</scope>
    <source>
        <strain evidence="3">AS27yjCOA_65</strain>
    </source>
</reference>
<accession>A0A7X9FSD8</accession>
<dbReference type="PANTHER" id="PTHR30619">
    <property type="entry name" value="DNA INTERNALIZATION/COMPETENCE PROTEIN COMEC/REC2"/>
    <property type="match status" value="1"/>
</dbReference>
<evidence type="ECO:0000313" key="4">
    <source>
        <dbReference type="Proteomes" id="UP000524246"/>
    </source>
</evidence>
<dbReference type="CDD" id="cd07731">
    <property type="entry name" value="ComA-like_MBL-fold"/>
    <property type="match status" value="1"/>
</dbReference>
<feature type="chain" id="PRO_5031179444" evidence="1">
    <location>
        <begin position="22"/>
        <end position="290"/>
    </location>
</feature>
<feature type="domain" description="Metallo-beta-lactamase" evidence="2">
    <location>
        <begin position="37"/>
        <end position="238"/>
    </location>
</feature>
<protein>
    <submittedName>
        <fullName evidence="3">MBL fold metallo-hydrolase</fullName>
    </submittedName>
</protein>
<evidence type="ECO:0000259" key="2">
    <source>
        <dbReference type="SMART" id="SM00849"/>
    </source>
</evidence>